<keyword evidence="3" id="KW-1185">Reference proteome</keyword>
<dbReference type="EMBL" id="BRZA01000002">
    <property type="protein sequence ID" value="GLC88590.1"/>
    <property type="molecule type" value="Genomic_DNA"/>
</dbReference>
<evidence type="ECO:0000313" key="2">
    <source>
        <dbReference type="EMBL" id="GLC88590.1"/>
    </source>
</evidence>
<keyword evidence="1" id="KW-0472">Membrane</keyword>
<dbReference type="Proteomes" id="UP001065593">
    <property type="component" value="Unassembled WGS sequence"/>
</dbReference>
<evidence type="ECO:0000256" key="1">
    <source>
        <dbReference type="SAM" id="Phobius"/>
    </source>
</evidence>
<dbReference type="RefSeq" id="WP_264988353.1">
    <property type="nucleotide sequence ID" value="NZ_BRZA01000002.1"/>
</dbReference>
<name>A0ABQ5NJP2_9BACI</name>
<comment type="caution">
    <text evidence="2">The sequence shown here is derived from an EMBL/GenBank/DDBJ whole genome shotgun (WGS) entry which is preliminary data.</text>
</comment>
<evidence type="ECO:0000313" key="3">
    <source>
        <dbReference type="Proteomes" id="UP001065593"/>
    </source>
</evidence>
<gene>
    <name evidence="2" type="ORF">LYSBPC_17170</name>
</gene>
<sequence>MTNNRSAGGKLWLLIGLFIAIFGIGMTITTNIVNDRKIDAMTAQCEEEGGIAQVSKEKSLLSTKYAFECKK</sequence>
<accession>A0ABQ5NJP2</accession>
<organism evidence="2 3">
    <name type="scientific">Lysinibacillus piscis</name>
    <dbReference type="NCBI Taxonomy" id="2518931"/>
    <lineage>
        <taxon>Bacteria</taxon>
        <taxon>Bacillati</taxon>
        <taxon>Bacillota</taxon>
        <taxon>Bacilli</taxon>
        <taxon>Bacillales</taxon>
        <taxon>Bacillaceae</taxon>
        <taxon>Lysinibacillus</taxon>
    </lineage>
</organism>
<protein>
    <submittedName>
        <fullName evidence="2">Uncharacterized protein</fullName>
    </submittedName>
</protein>
<reference evidence="2" key="1">
    <citation type="submission" date="2022-08" db="EMBL/GenBank/DDBJ databases">
        <title>Draft genome sequence of Lysinibacillus sp. strain KH24.</title>
        <authorList>
            <person name="Kanbe H."/>
            <person name="Itoh H."/>
        </authorList>
    </citation>
    <scope>NUCLEOTIDE SEQUENCE</scope>
    <source>
        <strain evidence="2">KH24</strain>
    </source>
</reference>
<proteinExistence type="predicted"/>
<keyword evidence="1" id="KW-1133">Transmembrane helix</keyword>
<keyword evidence="1" id="KW-0812">Transmembrane</keyword>
<feature type="transmembrane region" description="Helical" evidence="1">
    <location>
        <begin position="12"/>
        <end position="33"/>
    </location>
</feature>